<evidence type="ECO:0000313" key="4">
    <source>
        <dbReference type="EMBL" id="MCS0591721.1"/>
    </source>
</evidence>
<protein>
    <submittedName>
        <fullName evidence="4">S9 family peptidase</fullName>
    </submittedName>
</protein>
<reference evidence="4 5" key="1">
    <citation type="submission" date="2022-08" db="EMBL/GenBank/DDBJ databases">
        <title>Reclassification of Massilia species as members of the genera Telluria, Duganella, Pseudoduganella, Mokoshia gen. nov. and Zemynaea gen. nov. using orthogonal and non-orthogonal genome-based approaches.</title>
        <authorList>
            <person name="Bowman J.P."/>
        </authorList>
    </citation>
    <scope>NUCLEOTIDE SEQUENCE [LARGE SCALE GENOMIC DNA]</scope>
    <source>
        <strain evidence="4 5">LMG 28164</strain>
    </source>
</reference>
<dbReference type="InterPro" id="IPR029058">
    <property type="entry name" value="AB_hydrolase_fold"/>
</dbReference>
<evidence type="ECO:0000259" key="3">
    <source>
        <dbReference type="Pfam" id="PF00326"/>
    </source>
</evidence>
<dbReference type="PANTHER" id="PTHR42776:SF27">
    <property type="entry name" value="DIPEPTIDYL PEPTIDASE FAMILY MEMBER 6"/>
    <property type="match status" value="1"/>
</dbReference>
<dbReference type="Gene3D" id="3.40.50.1820">
    <property type="entry name" value="alpha/beta hydrolase"/>
    <property type="match status" value="1"/>
</dbReference>
<dbReference type="SUPFAM" id="SSF53474">
    <property type="entry name" value="alpha/beta-Hydrolases"/>
    <property type="match status" value="1"/>
</dbReference>
<evidence type="ECO:0000313" key="5">
    <source>
        <dbReference type="Proteomes" id="UP001205560"/>
    </source>
</evidence>
<dbReference type="InterPro" id="IPR001375">
    <property type="entry name" value="Peptidase_S9_cat"/>
</dbReference>
<dbReference type="SUPFAM" id="SSF82171">
    <property type="entry name" value="DPP6 N-terminal domain-like"/>
    <property type="match status" value="1"/>
</dbReference>
<dbReference type="Pfam" id="PF00326">
    <property type="entry name" value="Peptidase_S9"/>
    <property type="match status" value="1"/>
</dbReference>
<dbReference type="Proteomes" id="UP001205560">
    <property type="component" value="Unassembled WGS sequence"/>
</dbReference>
<dbReference type="EMBL" id="JANUGX010000030">
    <property type="protein sequence ID" value="MCS0591721.1"/>
    <property type="molecule type" value="Genomic_DNA"/>
</dbReference>
<keyword evidence="2" id="KW-0732">Signal</keyword>
<dbReference type="PANTHER" id="PTHR42776">
    <property type="entry name" value="SERINE PEPTIDASE S9 FAMILY MEMBER"/>
    <property type="match status" value="1"/>
</dbReference>
<feature type="chain" id="PRO_5046507728" evidence="2">
    <location>
        <begin position="22"/>
        <end position="655"/>
    </location>
</feature>
<gene>
    <name evidence="4" type="ORF">NX782_21235</name>
</gene>
<dbReference type="RefSeq" id="WP_258847488.1">
    <property type="nucleotide sequence ID" value="NZ_JANUGX010000030.1"/>
</dbReference>
<keyword evidence="1" id="KW-0378">Hydrolase</keyword>
<comment type="caution">
    <text evidence="4">The sequence shown here is derived from an EMBL/GenBank/DDBJ whole genome shotgun (WGS) entry which is preliminary data.</text>
</comment>
<sequence>MRLTRILLCTALLAARLPALAAPASAPAAAPIPIAAFAGEDQYSLPRLAPDGKHIAITVRMPGGERPVPVVMVYSLPDLKVEGAIRLSAFEVPLDCRWVSNKRLVIARGMELGSREKPISTGELLATDYNGQKQEYLHGYRMFEQSSRSNRYPSDEAYGYIEDTTSSYNDHVFVTSRLWGANRTLLYDIDTRNAVRKLIATLPVRGLGFLIQHDGKPRFAHGTDEDNYALLFRRDDASGAWNKVEADVERYVPIGFSADDTRFAALYSKSGEPDALIREDLATGARTTLYTDPEAEPAGLLYGAGSGVPFGARAGLGAARAVYFDEGSEDARLHKLLSQQFPGAWVSFHSFSQDGRLVLFGVASDRDPGSYYLFNKDTGKADLLFSAMEGIDPERMAQRRPISFRSRDGVTLHGFLTAPAAAPGVKLPMVLLPHGGPHNVADDWFFDTDAQFLASRGYAVLQVNFRGSDGRGPNFMRAGYRQWGGKIQDDLVDGVRWAIGQGTVDPQRICVVGASFGGYAALMLAAREPDIFRCAVGYAGVYDLNLMEKTDEVKSDVRFLAQLRRYIGTDKAELDRFSPALLAAKIKAPVLLVHGGKDKRAPLNQAEAMRDALVKAGHPPEWFLAPNESHGFYDTRNVTEFYQRLEAFLAKNIGH</sequence>
<feature type="signal peptide" evidence="2">
    <location>
        <begin position="1"/>
        <end position="21"/>
    </location>
</feature>
<keyword evidence="5" id="KW-1185">Reference proteome</keyword>
<evidence type="ECO:0000256" key="2">
    <source>
        <dbReference type="SAM" id="SignalP"/>
    </source>
</evidence>
<feature type="domain" description="Peptidase S9 prolyl oligopeptidase catalytic" evidence="3">
    <location>
        <begin position="445"/>
        <end position="654"/>
    </location>
</feature>
<proteinExistence type="predicted"/>
<accession>A0ABT2ABX9</accession>
<evidence type="ECO:0000256" key="1">
    <source>
        <dbReference type="ARBA" id="ARBA00022801"/>
    </source>
</evidence>
<name>A0ABT2ABX9_9BURK</name>
<organism evidence="4 5">
    <name type="scientific">Massilia norwichensis</name>
    <dbReference type="NCBI Taxonomy" id="1442366"/>
    <lineage>
        <taxon>Bacteria</taxon>
        <taxon>Pseudomonadati</taxon>
        <taxon>Pseudomonadota</taxon>
        <taxon>Betaproteobacteria</taxon>
        <taxon>Burkholderiales</taxon>
        <taxon>Oxalobacteraceae</taxon>
        <taxon>Telluria group</taxon>
        <taxon>Massilia</taxon>
    </lineage>
</organism>